<keyword evidence="2" id="KW-1185">Reference proteome</keyword>
<evidence type="ECO:0000313" key="1">
    <source>
        <dbReference type="EMBL" id="EDQ98936.1"/>
    </source>
</evidence>
<proteinExistence type="predicted"/>
<gene>
    <name evidence="1" type="ORF">LACBIDRAFT_318492</name>
</gene>
<organism evidence="2">
    <name type="scientific">Laccaria bicolor (strain S238N-H82 / ATCC MYA-4686)</name>
    <name type="common">Bicoloured deceiver</name>
    <name type="synonym">Laccaria laccata var. bicolor</name>
    <dbReference type="NCBI Taxonomy" id="486041"/>
    <lineage>
        <taxon>Eukaryota</taxon>
        <taxon>Fungi</taxon>
        <taxon>Dikarya</taxon>
        <taxon>Basidiomycota</taxon>
        <taxon>Agaricomycotina</taxon>
        <taxon>Agaricomycetes</taxon>
        <taxon>Agaricomycetidae</taxon>
        <taxon>Agaricales</taxon>
        <taxon>Agaricineae</taxon>
        <taxon>Hydnangiaceae</taxon>
        <taxon>Laccaria</taxon>
    </lineage>
</organism>
<reference evidence="1 2" key="1">
    <citation type="journal article" date="2008" name="Nature">
        <title>The genome of Laccaria bicolor provides insights into mycorrhizal symbiosis.</title>
        <authorList>
            <person name="Martin F."/>
            <person name="Aerts A."/>
            <person name="Ahren D."/>
            <person name="Brun A."/>
            <person name="Danchin E.G.J."/>
            <person name="Duchaussoy F."/>
            <person name="Gibon J."/>
            <person name="Kohler A."/>
            <person name="Lindquist E."/>
            <person name="Pereda V."/>
            <person name="Salamov A."/>
            <person name="Shapiro H.J."/>
            <person name="Wuyts J."/>
            <person name="Blaudez D."/>
            <person name="Buee M."/>
            <person name="Brokstein P."/>
            <person name="Canbaeck B."/>
            <person name="Cohen D."/>
            <person name="Courty P.E."/>
            <person name="Coutinho P.M."/>
            <person name="Delaruelle C."/>
            <person name="Detter J.C."/>
            <person name="Deveau A."/>
            <person name="DiFazio S."/>
            <person name="Duplessis S."/>
            <person name="Fraissinet-Tachet L."/>
            <person name="Lucic E."/>
            <person name="Frey-Klett P."/>
            <person name="Fourrey C."/>
            <person name="Feussner I."/>
            <person name="Gay G."/>
            <person name="Grimwood J."/>
            <person name="Hoegger P.J."/>
            <person name="Jain P."/>
            <person name="Kilaru S."/>
            <person name="Labbe J."/>
            <person name="Lin Y.C."/>
            <person name="Legue V."/>
            <person name="Le Tacon F."/>
            <person name="Marmeisse R."/>
            <person name="Melayah D."/>
            <person name="Montanini B."/>
            <person name="Muratet M."/>
            <person name="Nehls U."/>
            <person name="Niculita-Hirzel H."/>
            <person name="Oudot-Le Secq M.P."/>
            <person name="Peter M."/>
            <person name="Quesneville H."/>
            <person name="Rajashekar B."/>
            <person name="Reich M."/>
            <person name="Rouhier N."/>
            <person name="Schmutz J."/>
            <person name="Yin T."/>
            <person name="Chalot M."/>
            <person name="Henrissat B."/>
            <person name="Kuees U."/>
            <person name="Lucas S."/>
            <person name="Van de Peer Y."/>
            <person name="Podila G.K."/>
            <person name="Polle A."/>
            <person name="Pukkila P.J."/>
            <person name="Richardson P.M."/>
            <person name="Rouze P."/>
            <person name="Sanders I.R."/>
            <person name="Stajich J.E."/>
            <person name="Tunlid A."/>
            <person name="Tuskan G."/>
            <person name="Grigoriev I.V."/>
        </authorList>
    </citation>
    <scope>NUCLEOTIDE SEQUENCE [LARGE SCALE GENOMIC DNA]</scope>
    <source>
        <strain evidence="2">S238N-H82 / ATCC MYA-4686</strain>
    </source>
</reference>
<accession>B0E2J7</accession>
<sequence>MKYLLKVHRFNYEKILWSLPTFYEKNIAFMRKKDTGHTYERPFIKLVDLYTQLYRQVPWFYDKSGSHQVTSTKYSRCRSECVVGGLV</sequence>
<evidence type="ECO:0000313" key="2">
    <source>
        <dbReference type="Proteomes" id="UP000001194"/>
    </source>
</evidence>
<dbReference type="RefSeq" id="XP_001890417.1">
    <property type="nucleotide sequence ID" value="XM_001890382.1"/>
</dbReference>
<dbReference type="EMBL" id="DS547183">
    <property type="protein sequence ID" value="EDQ98936.1"/>
    <property type="molecule type" value="Genomic_DNA"/>
</dbReference>
<dbReference type="AlphaFoldDB" id="B0E2J7"/>
<dbReference type="Proteomes" id="UP000001194">
    <property type="component" value="Unassembled WGS sequence"/>
</dbReference>
<dbReference type="KEGG" id="lbc:LACBIDRAFT_318492"/>
<name>B0E2J7_LACBS</name>
<dbReference type="InParanoid" id="B0E2J7"/>
<protein>
    <submittedName>
        <fullName evidence="1">Predicted protein</fullName>
    </submittedName>
</protein>
<dbReference type="HOGENOM" id="CLU_2483754_0_0_1"/>
<dbReference type="GeneID" id="6086063"/>